<proteinExistence type="predicted"/>
<sequence length="295" mass="34567">MEEETVSDCSCSEKTDKEVFATPKEEKRGKGRLTKEEFRRRERSRSLSILEFMTSDNSTACELAKAKRKREENEQRTMEIFKRDNKTVRTPPGMDKAKDGAGGVGKKKEEEGVLSATKKDEEDGSLLAVLREIRNEMRDLREEMREMRERMNVLEEGRRKKEEKVEERMDKIEVRLSKIERRSENITDETTSGKMEEIVGKVAELEFGARARVKKMRPAGRVGGEIIIVEMDCWEAKDNIMKEKKKLGSKKIFIDHDLTFEDREVQRRIKERAWKEKTEGKWVKIGFRKLEIQGR</sequence>
<keyword evidence="1" id="KW-0175">Coiled coil</keyword>
<evidence type="ECO:0000313" key="3">
    <source>
        <dbReference type="Proteomes" id="UP000504618"/>
    </source>
</evidence>
<feature type="compositionally biased region" description="Basic and acidic residues" evidence="2">
    <location>
        <begin position="11"/>
        <end position="40"/>
    </location>
</feature>
<dbReference type="OrthoDB" id="7555496at2759"/>
<dbReference type="Proteomes" id="UP000504618">
    <property type="component" value="Unplaced"/>
</dbReference>
<evidence type="ECO:0000256" key="2">
    <source>
        <dbReference type="SAM" id="MobiDB-lite"/>
    </source>
</evidence>
<feature type="coiled-coil region" evidence="1">
    <location>
        <begin position="127"/>
        <end position="189"/>
    </location>
</feature>
<reference evidence="4" key="1">
    <citation type="submission" date="2025-08" db="UniProtKB">
        <authorList>
            <consortium name="RefSeq"/>
        </authorList>
    </citation>
    <scope>IDENTIFICATION</scope>
    <source>
        <tissue evidence="4">Whole body</tissue>
    </source>
</reference>
<dbReference type="GeneID" id="112460244"/>
<organism evidence="3 4">
    <name type="scientific">Temnothorax curvispinosus</name>
    <dbReference type="NCBI Taxonomy" id="300111"/>
    <lineage>
        <taxon>Eukaryota</taxon>
        <taxon>Metazoa</taxon>
        <taxon>Ecdysozoa</taxon>
        <taxon>Arthropoda</taxon>
        <taxon>Hexapoda</taxon>
        <taxon>Insecta</taxon>
        <taxon>Pterygota</taxon>
        <taxon>Neoptera</taxon>
        <taxon>Endopterygota</taxon>
        <taxon>Hymenoptera</taxon>
        <taxon>Apocrita</taxon>
        <taxon>Aculeata</taxon>
        <taxon>Formicoidea</taxon>
        <taxon>Formicidae</taxon>
        <taxon>Myrmicinae</taxon>
        <taxon>Temnothorax</taxon>
    </lineage>
</organism>
<dbReference type="RefSeq" id="XP_024880614.1">
    <property type="nucleotide sequence ID" value="XM_025024846.1"/>
</dbReference>
<name>A0A6J1QE78_9HYME</name>
<gene>
    <name evidence="4" type="primary">LOC112460244</name>
</gene>
<feature type="compositionally biased region" description="Basic and acidic residues" evidence="2">
    <location>
        <begin position="69"/>
        <end position="87"/>
    </location>
</feature>
<feature type="region of interest" description="Disordered" evidence="2">
    <location>
        <begin position="66"/>
        <end position="119"/>
    </location>
</feature>
<evidence type="ECO:0000256" key="1">
    <source>
        <dbReference type="SAM" id="Coils"/>
    </source>
</evidence>
<keyword evidence="3" id="KW-1185">Reference proteome</keyword>
<protein>
    <submittedName>
        <fullName evidence="4">Uncharacterized protein PF11_0207-like</fullName>
    </submittedName>
</protein>
<feature type="region of interest" description="Disordered" evidence="2">
    <location>
        <begin position="1"/>
        <end position="41"/>
    </location>
</feature>
<accession>A0A6J1QE78</accession>
<evidence type="ECO:0000313" key="4">
    <source>
        <dbReference type="RefSeq" id="XP_024880614.1"/>
    </source>
</evidence>
<feature type="compositionally biased region" description="Basic and acidic residues" evidence="2">
    <location>
        <begin position="106"/>
        <end position="119"/>
    </location>
</feature>
<feature type="non-terminal residue" evidence="4">
    <location>
        <position position="295"/>
    </location>
</feature>
<dbReference type="AlphaFoldDB" id="A0A6J1QE78"/>